<evidence type="ECO:0000256" key="2">
    <source>
        <dbReference type="SAM" id="MobiDB-lite"/>
    </source>
</evidence>
<feature type="coiled-coil region" evidence="1">
    <location>
        <begin position="189"/>
        <end position="251"/>
    </location>
</feature>
<dbReference type="Proteomes" id="UP000485058">
    <property type="component" value="Unassembled WGS sequence"/>
</dbReference>
<dbReference type="EMBL" id="BLLF01000854">
    <property type="protein sequence ID" value="GFH15461.1"/>
    <property type="molecule type" value="Genomic_DNA"/>
</dbReference>
<keyword evidence="1" id="KW-0175">Coiled coil</keyword>
<keyword evidence="4" id="KW-1185">Reference proteome</keyword>
<dbReference type="AlphaFoldDB" id="A0A699Z0E3"/>
<sequence length="821" mass="87772">MEDCLTLRDNLDMRLVRLQEAKHLLWEQQKSLEASFSQRQRSQDQRAIRKDCGDLQLANSHLRRELHQWRKKLGVYRLKLASTEEDASMYKAALQTSIQRAEALQQQHDRLHVLSTGLQQQVTKLAAHCTELSQRVKDTQQQAHQQALQSEQLLGQLELSQAELQSSQLASSLQASSLQAAVDAKAAEASAASQLAQTLQKKVDELTASIASIQQQLEGTQLTAKVTARKAEETATSLAASELKVKQLQEEVTKSHAAVVEARNLATSAQEQARVSEGKARVAEDSKAVAERALLEWQQVSDERRKMMETHERQLLQVSEERAKVSSDRVSAAEAQLLSQVSALQAQLSRETSTRQDSELTLRQQMVSSQGLLDSMQGRVQHLERTVLDKERQIRQLEDSLKAKEADTPARMVDRAVWAVDRLVSQLMPVAEGNEQEEGGEGCQRLPASTALGIATRAQALLEQQQMGLSAGLPPRGKAAAAQAEPPAPKAAGNKRRGAAARDAAAADGGSQGQQDKAAGQRSRHQGGPPSQSEADVDAELPAEPASQAGRANRAAQQAHAAGSDTEAAGSAMDSDMDSDFKPVPPAAKRPSRPPLLGRAGQATRDKADSSGAAADPASARQGPEQTATAATAPTEAQHQPSSTQHAQHHTFASNERPGSAEQPTVHGAALAAKQDGHGLGAAAPAIAALQGWAASSLPTSGACAAAQPEVPTLAVAPPAHSLTSSSLLSHRPRVMDNPLAALNPRVLEAAALHRQALSQAARDTLRPIAISKPAERPANGKKKLLKTAISFLPQPQQRGATERVPLGLLTDSLQIPVLKK</sequence>
<accession>A0A699Z0E3</accession>
<evidence type="ECO:0000313" key="3">
    <source>
        <dbReference type="EMBL" id="GFH15461.1"/>
    </source>
</evidence>
<comment type="caution">
    <text evidence="3">The sequence shown here is derived from an EMBL/GenBank/DDBJ whole genome shotgun (WGS) entry which is preliminary data.</text>
</comment>
<gene>
    <name evidence="3" type="ORF">HaLaN_11694</name>
</gene>
<protein>
    <submittedName>
        <fullName evidence="3">Uncharacterized protein</fullName>
    </submittedName>
</protein>
<feature type="compositionally biased region" description="Low complexity" evidence="2">
    <location>
        <begin position="474"/>
        <end position="485"/>
    </location>
</feature>
<evidence type="ECO:0000256" key="1">
    <source>
        <dbReference type="SAM" id="Coils"/>
    </source>
</evidence>
<organism evidence="3 4">
    <name type="scientific">Haematococcus lacustris</name>
    <name type="common">Green alga</name>
    <name type="synonym">Haematococcus pluvialis</name>
    <dbReference type="NCBI Taxonomy" id="44745"/>
    <lineage>
        <taxon>Eukaryota</taxon>
        <taxon>Viridiplantae</taxon>
        <taxon>Chlorophyta</taxon>
        <taxon>core chlorophytes</taxon>
        <taxon>Chlorophyceae</taxon>
        <taxon>CS clade</taxon>
        <taxon>Chlamydomonadales</taxon>
        <taxon>Haematococcaceae</taxon>
        <taxon>Haematococcus</taxon>
    </lineage>
</organism>
<proteinExistence type="predicted"/>
<feature type="compositionally biased region" description="Polar residues" evidence="2">
    <location>
        <begin position="639"/>
        <end position="654"/>
    </location>
</feature>
<feature type="compositionally biased region" description="Low complexity" evidence="2">
    <location>
        <begin position="501"/>
        <end position="520"/>
    </location>
</feature>
<name>A0A699Z0E3_HAELA</name>
<feature type="region of interest" description="Disordered" evidence="2">
    <location>
        <begin position="470"/>
        <end position="673"/>
    </location>
</feature>
<evidence type="ECO:0000313" key="4">
    <source>
        <dbReference type="Proteomes" id="UP000485058"/>
    </source>
</evidence>
<feature type="compositionally biased region" description="Low complexity" evidence="2">
    <location>
        <begin position="610"/>
        <end position="638"/>
    </location>
</feature>
<feature type="coiled-coil region" evidence="1">
    <location>
        <begin position="373"/>
        <end position="407"/>
    </location>
</feature>
<feature type="compositionally biased region" description="Low complexity" evidence="2">
    <location>
        <begin position="546"/>
        <end position="574"/>
    </location>
</feature>
<reference evidence="3 4" key="1">
    <citation type="submission" date="2020-02" db="EMBL/GenBank/DDBJ databases">
        <title>Draft genome sequence of Haematococcus lacustris strain NIES-144.</title>
        <authorList>
            <person name="Morimoto D."/>
            <person name="Nakagawa S."/>
            <person name="Yoshida T."/>
            <person name="Sawayama S."/>
        </authorList>
    </citation>
    <scope>NUCLEOTIDE SEQUENCE [LARGE SCALE GENOMIC DNA]</scope>
    <source>
        <strain evidence="3 4">NIES-144</strain>
    </source>
</reference>